<comment type="similarity">
    <text evidence="2 12">Belongs to the ELO family.</text>
</comment>
<feature type="transmembrane region" description="Helical" evidence="12">
    <location>
        <begin position="63"/>
        <end position="82"/>
    </location>
</feature>
<evidence type="ECO:0000256" key="8">
    <source>
        <dbReference type="ARBA" id="ARBA00023098"/>
    </source>
</evidence>
<dbReference type="EMBL" id="LSRX01000896">
    <property type="protein sequence ID" value="OLP86863.1"/>
    <property type="molecule type" value="Genomic_DNA"/>
</dbReference>
<evidence type="ECO:0000256" key="6">
    <source>
        <dbReference type="ARBA" id="ARBA00022832"/>
    </source>
</evidence>
<dbReference type="GO" id="GO:0034625">
    <property type="term" value="P:fatty acid elongation, monounsaturated fatty acid"/>
    <property type="evidence" value="ECO:0007669"/>
    <property type="project" value="TreeGrafter"/>
</dbReference>
<comment type="catalytic activity">
    <reaction evidence="11">
        <text>a very-long-chain acyl-CoA + malonyl-CoA + H(+) = a very-long-chain 3-oxoacyl-CoA + CO2 + CoA</text>
        <dbReference type="Rhea" id="RHEA:32727"/>
        <dbReference type="ChEBI" id="CHEBI:15378"/>
        <dbReference type="ChEBI" id="CHEBI:16526"/>
        <dbReference type="ChEBI" id="CHEBI:57287"/>
        <dbReference type="ChEBI" id="CHEBI:57384"/>
        <dbReference type="ChEBI" id="CHEBI:90725"/>
        <dbReference type="ChEBI" id="CHEBI:90736"/>
        <dbReference type="EC" id="2.3.1.199"/>
    </reaction>
</comment>
<keyword evidence="14" id="KW-1185">Reference proteome</keyword>
<evidence type="ECO:0000313" key="13">
    <source>
        <dbReference type="EMBL" id="OLP86863.1"/>
    </source>
</evidence>
<sequence>MPAKAAVLASLASGLDVASRRHLEASLDRLQVSCAGKLSAVAKLVDMYYDFDWKDAPLSSHSTPVIAGCLYLLMVLLLPRCVPEGGFKLDKTLVVHNFILSFMSLVLCLGCAFEMVQRVRGESSVAWMFCENRSMSARGPLYFWSWAFYASKYYELVDTLLALLRASRPPHFGLHVYHHALVPVMVWHWLEYCTTLQHIGLLWNTFVHVVMYAYYALKVLKVPTPWKSWVTRLQIIQFVSSMAAFVPAMYYMWESPLGDACAGQRSFLVNLAFNLTLLWQFVGVLYTPAAGAKKGGHKKVRPRPRPASRLLTRVSHGQCRQVAWPYMVQMRGALSSSADSEVTTDATFRYSSFSWRTSAGERYPYEYIVAQQPAGGGTARNALVALEESLPGPASGWTVVLMPSVSLVCSGKEEMRPLATLLSQRGHRCYILEWPGWTQHVQTNWAMERCKTEHLAEEYQDFWCQALEHVAQREHAEAHGHADEVQEAKARKLCIVAAGSASVYALRAVKALQDWLPEETSQAPELRYDSLVMLAPSWRAERRQGLLSRLPPDRAAYWMGGPKPWPT</sequence>
<feature type="transmembrane region" description="Helical" evidence="12">
    <location>
        <begin position="229"/>
        <end position="251"/>
    </location>
</feature>
<proteinExistence type="inferred from homology"/>
<dbReference type="PANTHER" id="PTHR11157">
    <property type="entry name" value="FATTY ACID ACYL TRANSFERASE-RELATED"/>
    <property type="match status" value="1"/>
</dbReference>
<comment type="caution">
    <text evidence="13">The sequence shown here is derived from an EMBL/GenBank/DDBJ whole genome shotgun (WGS) entry which is preliminary data.</text>
</comment>
<evidence type="ECO:0000256" key="9">
    <source>
        <dbReference type="ARBA" id="ARBA00023136"/>
    </source>
</evidence>
<keyword evidence="9 12" id="KW-0472">Membrane</keyword>
<dbReference type="InterPro" id="IPR029058">
    <property type="entry name" value="AB_hydrolase_fold"/>
</dbReference>
<keyword evidence="3 12" id="KW-0444">Lipid biosynthesis</keyword>
<feature type="transmembrane region" description="Helical" evidence="12">
    <location>
        <begin position="94"/>
        <end position="116"/>
    </location>
</feature>
<keyword evidence="8 12" id="KW-0443">Lipid metabolism</keyword>
<feature type="transmembrane region" description="Helical" evidence="12">
    <location>
        <begin position="271"/>
        <end position="292"/>
    </location>
</feature>
<dbReference type="SUPFAM" id="SSF53474">
    <property type="entry name" value="alpha/beta-Hydrolases"/>
    <property type="match status" value="1"/>
</dbReference>
<organism evidence="13 14">
    <name type="scientific">Symbiodinium microadriaticum</name>
    <name type="common">Dinoflagellate</name>
    <name type="synonym">Zooxanthella microadriatica</name>
    <dbReference type="NCBI Taxonomy" id="2951"/>
    <lineage>
        <taxon>Eukaryota</taxon>
        <taxon>Sar</taxon>
        <taxon>Alveolata</taxon>
        <taxon>Dinophyceae</taxon>
        <taxon>Suessiales</taxon>
        <taxon>Symbiodiniaceae</taxon>
        <taxon>Symbiodinium</taxon>
    </lineage>
</organism>
<gene>
    <name evidence="13" type="ORF">AK812_SmicGene31978</name>
</gene>
<feature type="transmembrane region" description="Helical" evidence="12">
    <location>
        <begin position="196"/>
        <end position="217"/>
    </location>
</feature>
<dbReference type="PANTHER" id="PTHR11157:SF134">
    <property type="entry name" value="ELONGATION OF FATTY ACIDS PROTEIN 1-RELATED"/>
    <property type="match status" value="1"/>
</dbReference>
<dbReference type="AlphaFoldDB" id="A0A1Q9CVA7"/>
<accession>A0A1Q9CVA7</accession>
<evidence type="ECO:0000256" key="10">
    <source>
        <dbReference type="ARBA" id="ARBA00023160"/>
    </source>
</evidence>
<comment type="catalytic activity">
    <reaction evidence="12">
        <text>an acyl-CoA + malonyl-CoA + H(+) = a 3-oxoacyl-CoA + CO2 + CoA</text>
        <dbReference type="Rhea" id="RHEA:50252"/>
        <dbReference type="ChEBI" id="CHEBI:15378"/>
        <dbReference type="ChEBI" id="CHEBI:16526"/>
        <dbReference type="ChEBI" id="CHEBI:57287"/>
        <dbReference type="ChEBI" id="CHEBI:57384"/>
        <dbReference type="ChEBI" id="CHEBI:58342"/>
        <dbReference type="ChEBI" id="CHEBI:90726"/>
    </reaction>
    <physiologicalReaction direction="left-to-right" evidence="12">
        <dbReference type="Rhea" id="RHEA:50253"/>
    </physiologicalReaction>
</comment>
<dbReference type="GO" id="GO:0019367">
    <property type="term" value="P:fatty acid elongation, saturated fatty acid"/>
    <property type="evidence" value="ECO:0007669"/>
    <property type="project" value="TreeGrafter"/>
</dbReference>
<dbReference type="EC" id="2.3.1.-" evidence="12"/>
<reference evidence="13 14" key="1">
    <citation type="submission" date="2016-02" db="EMBL/GenBank/DDBJ databases">
        <title>Genome analysis of coral dinoflagellate symbionts highlights evolutionary adaptations to a symbiotic lifestyle.</title>
        <authorList>
            <person name="Aranda M."/>
            <person name="Li Y."/>
            <person name="Liew Y.J."/>
            <person name="Baumgarten S."/>
            <person name="Simakov O."/>
            <person name="Wilson M."/>
            <person name="Piel J."/>
            <person name="Ashoor H."/>
            <person name="Bougouffa S."/>
            <person name="Bajic V.B."/>
            <person name="Ryu T."/>
            <person name="Ravasi T."/>
            <person name="Bayer T."/>
            <person name="Micklem G."/>
            <person name="Kim H."/>
            <person name="Bhak J."/>
            <person name="Lajeunesse T.C."/>
            <person name="Voolstra C.R."/>
        </authorList>
    </citation>
    <scope>NUCLEOTIDE SEQUENCE [LARGE SCALE GENOMIC DNA]</scope>
    <source>
        <strain evidence="13 14">CCMP2467</strain>
    </source>
</reference>
<dbReference type="OrthoDB" id="434092at2759"/>
<evidence type="ECO:0000256" key="1">
    <source>
        <dbReference type="ARBA" id="ARBA00004141"/>
    </source>
</evidence>
<evidence type="ECO:0000313" key="14">
    <source>
        <dbReference type="Proteomes" id="UP000186817"/>
    </source>
</evidence>
<dbReference type="GO" id="GO:0034626">
    <property type="term" value="P:fatty acid elongation, polyunsaturated fatty acid"/>
    <property type="evidence" value="ECO:0007669"/>
    <property type="project" value="TreeGrafter"/>
</dbReference>
<evidence type="ECO:0000256" key="12">
    <source>
        <dbReference type="RuleBase" id="RU361115"/>
    </source>
</evidence>
<comment type="subcellular location">
    <subcellularLocation>
        <location evidence="1">Membrane</location>
        <topology evidence="1">Multi-pass membrane protein</topology>
    </subcellularLocation>
</comment>
<evidence type="ECO:0000256" key="11">
    <source>
        <dbReference type="ARBA" id="ARBA00047375"/>
    </source>
</evidence>
<keyword evidence="4 12" id="KW-0808">Transferase</keyword>
<keyword evidence="7 12" id="KW-1133">Transmembrane helix</keyword>
<dbReference type="GO" id="GO:0042761">
    <property type="term" value="P:very long-chain fatty acid biosynthetic process"/>
    <property type="evidence" value="ECO:0007669"/>
    <property type="project" value="TreeGrafter"/>
</dbReference>
<dbReference type="GO" id="GO:0009922">
    <property type="term" value="F:fatty acid elongase activity"/>
    <property type="evidence" value="ECO:0007669"/>
    <property type="project" value="UniProtKB-EC"/>
</dbReference>
<evidence type="ECO:0000256" key="4">
    <source>
        <dbReference type="ARBA" id="ARBA00022679"/>
    </source>
</evidence>
<keyword evidence="10 12" id="KW-0275">Fatty acid biosynthesis</keyword>
<dbReference type="Pfam" id="PF01151">
    <property type="entry name" value="ELO"/>
    <property type="match status" value="1"/>
</dbReference>
<evidence type="ECO:0000256" key="3">
    <source>
        <dbReference type="ARBA" id="ARBA00022516"/>
    </source>
</evidence>
<dbReference type="Proteomes" id="UP000186817">
    <property type="component" value="Unassembled WGS sequence"/>
</dbReference>
<evidence type="ECO:0000256" key="7">
    <source>
        <dbReference type="ARBA" id="ARBA00022989"/>
    </source>
</evidence>
<dbReference type="InterPro" id="IPR002076">
    <property type="entry name" value="ELO_fam"/>
</dbReference>
<evidence type="ECO:0000256" key="5">
    <source>
        <dbReference type="ARBA" id="ARBA00022692"/>
    </source>
</evidence>
<dbReference type="GO" id="GO:0005789">
    <property type="term" value="C:endoplasmic reticulum membrane"/>
    <property type="evidence" value="ECO:0007669"/>
    <property type="project" value="TreeGrafter"/>
</dbReference>
<protein>
    <recommendedName>
        <fullName evidence="12">Elongation of fatty acids protein</fullName>
        <ecNumber evidence="12">2.3.1.-</ecNumber>
    </recommendedName>
</protein>
<dbReference type="GO" id="GO:0030148">
    <property type="term" value="P:sphingolipid biosynthetic process"/>
    <property type="evidence" value="ECO:0007669"/>
    <property type="project" value="TreeGrafter"/>
</dbReference>
<keyword evidence="6 12" id="KW-0276">Fatty acid metabolism</keyword>
<evidence type="ECO:0000256" key="2">
    <source>
        <dbReference type="ARBA" id="ARBA00007263"/>
    </source>
</evidence>
<name>A0A1Q9CVA7_SYMMI</name>
<keyword evidence="5 12" id="KW-0812">Transmembrane</keyword>